<feature type="compositionally biased region" description="Low complexity" evidence="1">
    <location>
        <begin position="24"/>
        <end position="33"/>
    </location>
</feature>
<accession>A0A0K1Q1Y1</accession>
<keyword evidence="2" id="KW-0732">Signal</keyword>
<feature type="compositionally biased region" description="Gly residues" evidence="1">
    <location>
        <begin position="34"/>
        <end position="43"/>
    </location>
</feature>
<dbReference type="AlphaFoldDB" id="A0A0K1Q1Y1"/>
<feature type="compositionally biased region" description="Polar residues" evidence="1">
    <location>
        <begin position="72"/>
        <end position="83"/>
    </location>
</feature>
<feature type="chain" id="PRO_5005466984" evidence="2">
    <location>
        <begin position="20"/>
        <end position="438"/>
    </location>
</feature>
<gene>
    <name evidence="3" type="ORF">AKJ09_06325</name>
</gene>
<dbReference type="KEGG" id="llu:AKJ09_06325"/>
<dbReference type="PROSITE" id="PS51257">
    <property type="entry name" value="PROKAR_LIPOPROTEIN"/>
    <property type="match status" value="1"/>
</dbReference>
<keyword evidence="4" id="KW-1185">Reference proteome</keyword>
<evidence type="ECO:0000256" key="1">
    <source>
        <dbReference type="SAM" id="MobiDB-lite"/>
    </source>
</evidence>
<evidence type="ECO:0000313" key="3">
    <source>
        <dbReference type="EMBL" id="AKU99661.1"/>
    </source>
</evidence>
<evidence type="ECO:0000313" key="4">
    <source>
        <dbReference type="Proteomes" id="UP000064967"/>
    </source>
</evidence>
<proteinExistence type="predicted"/>
<sequence>MVARKLLGAFAFVSLLVFACGGSSSDSSSSSNLGGPGGSGGSSTPGTSDGDNKTPPPPPLGSGVGGYPVDPSTPTLGGTMTFTNVGAPGFWPRRINREAGDPACNYKDGTDTWGGHCCMKEQHEEGDKLAPFDQEMTLILKAIDVKQVAVYQPATSDAAQWGLVSSWDRRNKVGQNLGFTQGNDQQTTFEGDLQKSDCVWYLAQTGKFDCGDGRDYYCPKDPGVNRLGWTGSKLFVLLGSMTFDDAGVQKCNGGGASGSPGPWVALVASELIRDGGRKWNGACNCYSKTGSVGDGCGEINLFEVVMDNNEYSNREFASTGVRSYQKGHVGGNVCGTGCSRGAFADDVEVLDACSKTAYAKGPEIPVGGDANGCPVWRRPVGDRYFVVLLDEVKRTIQVAVIHPSNVPSAAASLLPALPPSLGRDTIDGLISLRLPAGK</sequence>
<dbReference type="EMBL" id="CP012333">
    <property type="protein sequence ID" value="AKU99661.1"/>
    <property type="molecule type" value="Genomic_DNA"/>
</dbReference>
<feature type="signal peptide" evidence="2">
    <location>
        <begin position="1"/>
        <end position="19"/>
    </location>
</feature>
<protein>
    <submittedName>
        <fullName evidence="3">Uncharacterized protein</fullName>
    </submittedName>
</protein>
<dbReference type="Proteomes" id="UP000064967">
    <property type="component" value="Chromosome"/>
</dbReference>
<reference evidence="3 4" key="1">
    <citation type="submission" date="2015-08" db="EMBL/GenBank/DDBJ databases">
        <authorList>
            <person name="Babu N.S."/>
            <person name="Beckwith C.J."/>
            <person name="Beseler K.G."/>
            <person name="Brison A."/>
            <person name="Carone J.V."/>
            <person name="Caskin T.P."/>
            <person name="Diamond M."/>
            <person name="Durham M.E."/>
            <person name="Foxe J.M."/>
            <person name="Go M."/>
            <person name="Henderson B.A."/>
            <person name="Jones I.B."/>
            <person name="McGettigan J.A."/>
            <person name="Micheletti S.J."/>
            <person name="Nasrallah M.E."/>
            <person name="Ortiz D."/>
            <person name="Piller C.R."/>
            <person name="Privatt S.R."/>
            <person name="Schneider S.L."/>
            <person name="Sharp S."/>
            <person name="Smith T.C."/>
            <person name="Stanton J.D."/>
            <person name="Ullery H.E."/>
            <person name="Wilson R.J."/>
            <person name="Serrano M.G."/>
            <person name="Buck G."/>
            <person name="Lee V."/>
            <person name="Wang Y."/>
            <person name="Carvalho R."/>
            <person name="Voegtly L."/>
            <person name="Shi R."/>
            <person name="Duckworth R."/>
            <person name="Johnson A."/>
            <person name="Loviza R."/>
            <person name="Walstead R."/>
            <person name="Shah Z."/>
            <person name="Kiflezghi M."/>
            <person name="Wade K."/>
            <person name="Ball S.L."/>
            <person name="Bradley K.W."/>
            <person name="Asai D.J."/>
            <person name="Bowman C.A."/>
            <person name="Russell D.A."/>
            <person name="Pope W.H."/>
            <person name="Jacobs-Sera D."/>
            <person name="Hendrix R.W."/>
            <person name="Hatfull G.F."/>
        </authorList>
    </citation>
    <scope>NUCLEOTIDE SEQUENCE [LARGE SCALE GENOMIC DNA]</scope>
    <source>
        <strain evidence="3 4">DSM 27648</strain>
    </source>
</reference>
<evidence type="ECO:0000256" key="2">
    <source>
        <dbReference type="SAM" id="SignalP"/>
    </source>
</evidence>
<name>A0A0K1Q1Y1_9BACT</name>
<organism evidence="3 4">
    <name type="scientific">Labilithrix luteola</name>
    <dbReference type="NCBI Taxonomy" id="1391654"/>
    <lineage>
        <taxon>Bacteria</taxon>
        <taxon>Pseudomonadati</taxon>
        <taxon>Myxococcota</taxon>
        <taxon>Polyangia</taxon>
        <taxon>Polyangiales</taxon>
        <taxon>Labilitrichaceae</taxon>
        <taxon>Labilithrix</taxon>
    </lineage>
</organism>
<feature type="region of interest" description="Disordered" evidence="1">
    <location>
        <begin position="24"/>
        <end position="83"/>
    </location>
</feature>